<proteinExistence type="predicted"/>
<keyword evidence="1" id="KW-0472">Membrane</keyword>
<keyword evidence="1" id="KW-0812">Transmembrane</keyword>
<evidence type="ECO:0000256" key="1">
    <source>
        <dbReference type="SAM" id="Phobius"/>
    </source>
</evidence>
<sequence length="338" mass="35389">MRRYQTLLLFLFVLPLIAPSAGGSGEARGVQFAGDHYKVEGGPRISASAINPVVAPGTSGTLRLVMANDGVVERLVPGLVPQGYEEEAAMEMLAEFGCLVASDLKAHLLSGGPVRILSGPVHLDRLDAGDTASLNYEISIEDGASGPVPLVLEIEYEHQVDVSFSGGTASPLYLPTALRIDLVLSVEGSPPSLELAGTRSDLYPGEEGSISLIIRNAGDETAQNCTARLVAASPFTPLTARSRLGDIPPGGVGVARFDLFMEGSARPQDYSLGCEIECSGGAASLSVPLTVAIPEGWPLIGAPLPAALFGGSALAIFWLLWGRGRRPPRLKNLVGNRR</sequence>
<dbReference type="EMBL" id="JARFPL010000001">
    <property type="protein sequence ID" value="MDF0592037.1"/>
    <property type="molecule type" value="Genomic_DNA"/>
</dbReference>
<keyword evidence="1" id="KW-1133">Transmembrane helix</keyword>
<comment type="caution">
    <text evidence="2">The sequence shown here is derived from an EMBL/GenBank/DDBJ whole genome shotgun (WGS) entry which is preliminary data.</text>
</comment>
<name>A0ABT5XBK8_9EURY</name>
<protein>
    <recommendedName>
        <fullName evidence="4">CARDB domain-containing protein</fullName>
    </recommendedName>
</protein>
<dbReference type="RefSeq" id="WP_316967746.1">
    <property type="nucleotide sequence ID" value="NZ_JARFPL010000001.1"/>
</dbReference>
<feature type="transmembrane region" description="Helical" evidence="1">
    <location>
        <begin position="296"/>
        <end position="321"/>
    </location>
</feature>
<reference evidence="2 3" key="1">
    <citation type="submission" date="2023-03" db="EMBL/GenBank/DDBJ databases">
        <title>Whole genome sequencing of Methanotrichaceae archaeon M04Ac.</title>
        <authorList>
            <person name="Khomyakova M.A."/>
            <person name="Merkel A.Y."/>
            <person name="Slobodkin A.I."/>
        </authorList>
    </citation>
    <scope>NUCLEOTIDE SEQUENCE [LARGE SCALE GENOMIC DNA]</scope>
    <source>
        <strain evidence="2 3">M04Ac</strain>
    </source>
</reference>
<evidence type="ECO:0000313" key="2">
    <source>
        <dbReference type="EMBL" id="MDF0592037.1"/>
    </source>
</evidence>
<keyword evidence="3" id="KW-1185">Reference proteome</keyword>
<accession>A0ABT5XBK8</accession>
<organism evidence="2 3">
    <name type="scientific">Candidatus Methanocrinis alkalitolerans</name>
    <dbReference type="NCBI Taxonomy" id="3033395"/>
    <lineage>
        <taxon>Archaea</taxon>
        <taxon>Methanobacteriati</taxon>
        <taxon>Methanobacteriota</taxon>
        <taxon>Stenosarchaea group</taxon>
        <taxon>Methanomicrobia</taxon>
        <taxon>Methanotrichales</taxon>
        <taxon>Methanotrichaceae</taxon>
        <taxon>Methanocrinis</taxon>
    </lineage>
</organism>
<dbReference type="PANTHER" id="PTHR35902:SF3">
    <property type="entry name" value="NPCBM-ASSOCIATED, NEW3 DOMAIN OF ALPHA-GALACTOSIDASE"/>
    <property type="match status" value="1"/>
</dbReference>
<dbReference type="Proteomes" id="UP001215956">
    <property type="component" value="Unassembled WGS sequence"/>
</dbReference>
<dbReference type="PANTHER" id="PTHR35902">
    <property type="entry name" value="S-LAYER DOMAIN-LIKE PROTEIN-RELATED"/>
    <property type="match status" value="1"/>
</dbReference>
<evidence type="ECO:0000313" key="3">
    <source>
        <dbReference type="Proteomes" id="UP001215956"/>
    </source>
</evidence>
<evidence type="ECO:0008006" key="4">
    <source>
        <dbReference type="Google" id="ProtNLM"/>
    </source>
</evidence>
<gene>
    <name evidence="2" type="ORF">P0O24_00345</name>
</gene>